<protein>
    <submittedName>
        <fullName evidence="1">Uncharacterized protein</fullName>
    </submittedName>
</protein>
<evidence type="ECO:0000313" key="1">
    <source>
        <dbReference type="EMBL" id="QUF06342.1"/>
    </source>
</evidence>
<proteinExistence type="predicted"/>
<sequence length="187" mass="20033">MMAAQAFRIDDGGDWSAASDGVSRFGAYLRQPGRFECVEDPASFATSAMTVALPSVMSPGYVLTHPRVQDVSALRGDMGELVFVVSLVSALPAALEPQGRRSLGWEQKRFAGQVSWLEPQRCDRVVLLPGLVVRVPVPVEALPEPRYLDGGAPELEAAKRAVRVVVAELERVVAPVLAALEPDRGAA</sequence>
<reference evidence="1" key="1">
    <citation type="submission" date="2021-04" db="EMBL/GenBank/DDBJ databases">
        <title>Genomic sequence of Actinosynnema pretiosum subsp. pretiosum ATCC 31280 (C-14919).</title>
        <authorList>
            <person name="Bai L."/>
            <person name="Wang X."/>
            <person name="Xiao Y."/>
        </authorList>
    </citation>
    <scope>NUCLEOTIDE SEQUENCE</scope>
    <source>
        <strain evidence="1">ATCC 31280</strain>
    </source>
</reference>
<dbReference type="Proteomes" id="UP000677152">
    <property type="component" value="Chromosome"/>
</dbReference>
<dbReference type="AlphaFoldDB" id="A0AA45LAR4"/>
<name>A0AA45LAR4_9PSEU</name>
<evidence type="ECO:0000313" key="2">
    <source>
        <dbReference type="Proteomes" id="UP000677152"/>
    </source>
</evidence>
<gene>
    <name evidence="1" type="ORF">KCV87_09945</name>
</gene>
<organism evidence="1 2">
    <name type="scientific">Actinosynnema pretiosum subsp. pretiosum</name>
    <dbReference type="NCBI Taxonomy" id="103721"/>
    <lineage>
        <taxon>Bacteria</taxon>
        <taxon>Bacillati</taxon>
        <taxon>Actinomycetota</taxon>
        <taxon>Actinomycetes</taxon>
        <taxon>Pseudonocardiales</taxon>
        <taxon>Pseudonocardiaceae</taxon>
        <taxon>Actinosynnema</taxon>
    </lineage>
</organism>
<accession>A0AA45LAR4</accession>
<dbReference type="EMBL" id="CP073249">
    <property type="protein sequence ID" value="QUF06342.1"/>
    <property type="molecule type" value="Genomic_DNA"/>
</dbReference>